<dbReference type="PANTHER" id="PTHR39209">
    <property type="match status" value="1"/>
</dbReference>
<gene>
    <name evidence="2" type="ORF">CSCA_1017</name>
</gene>
<dbReference type="KEGG" id="csq:CSCA_1017"/>
<name>A0A0E3JMK0_CLOSL</name>
<dbReference type="EMBL" id="CP009933">
    <property type="protein sequence ID" value="AKA68142.1"/>
    <property type="molecule type" value="Genomic_DNA"/>
</dbReference>
<dbReference type="GO" id="GO:0003723">
    <property type="term" value="F:RNA binding"/>
    <property type="evidence" value="ECO:0007669"/>
    <property type="project" value="InterPro"/>
</dbReference>
<keyword evidence="3" id="KW-1185">Reference proteome</keyword>
<feature type="domain" description="B3/B4 tRNA-binding" evidence="1">
    <location>
        <begin position="60"/>
        <end position="212"/>
    </location>
</feature>
<protein>
    <recommendedName>
        <fullName evidence="1">B3/B4 tRNA-binding domain-containing protein</fullName>
    </recommendedName>
</protein>
<evidence type="ECO:0000313" key="2">
    <source>
        <dbReference type="EMBL" id="AKA68142.1"/>
    </source>
</evidence>
<evidence type="ECO:0000259" key="1">
    <source>
        <dbReference type="SMART" id="SM00873"/>
    </source>
</evidence>
<dbReference type="SUPFAM" id="SSF56037">
    <property type="entry name" value="PheT/TilS domain"/>
    <property type="match status" value="1"/>
</dbReference>
<reference evidence="2 3" key="1">
    <citation type="journal article" date="2015" name="J. Biotechnol.">
        <title>Complete genome sequence of a malodorant-producing acetogen, Clostridium scatologenes ATCC 25775(T).</title>
        <authorList>
            <person name="Zhu Z."/>
            <person name="Guo T."/>
            <person name="Zheng H."/>
            <person name="Song T."/>
            <person name="Ouyang P."/>
            <person name="Xie J."/>
        </authorList>
    </citation>
    <scope>NUCLEOTIDE SEQUENCE [LARGE SCALE GENOMIC DNA]</scope>
    <source>
        <strain evidence="2 3">ATCC 25775</strain>
    </source>
</reference>
<organism evidence="2 3">
    <name type="scientific">Clostridium scatologenes</name>
    <dbReference type="NCBI Taxonomy" id="1548"/>
    <lineage>
        <taxon>Bacteria</taxon>
        <taxon>Bacillati</taxon>
        <taxon>Bacillota</taxon>
        <taxon>Clostridia</taxon>
        <taxon>Eubacteriales</taxon>
        <taxon>Clostridiaceae</taxon>
        <taxon>Clostridium</taxon>
    </lineage>
</organism>
<dbReference type="PANTHER" id="PTHR39209:SF2">
    <property type="entry name" value="CYTOPLASMIC PROTEIN"/>
    <property type="match status" value="1"/>
</dbReference>
<dbReference type="Pfam" id="PF03483">
    <property type="entry name" value="B3_4"/>
    <property type="match status" value="1"/>
</dbReference>
<dbReference type="GO" id="GO:0004826">
    <property type="term" value="F:phenylalanine-tRNA ligase activity"/>
    <property type="evidence" value="ECO:0007669"/>
    <property type="project" value="InterPro"/>
</dbReference>
<dbReference type="Gene3D" id="3.50.40.10">
    <property type="entry name" value="Phenylalanyl-trna Synthetase, Chain B, domain 3"/>
    <property type="match status" value="1"/>
</dbReference>
<dbReference type="STRING" id="1548.CSCA_1017"/>
<dbReference type="InterPro" id="IPR020825">
    <property type="entry name" value="Phe-tRNA_synthase-like_B3/B4"/>
</dbReference>
<accession>A0A0E3JMK0</accession>
<dbReference type="RefSeq" id="WP_029159633.1">
    <property type="nucleotide sequence ID" value="NZ_CP009933.1"/>
</dbReference>
<sequence length="222" mass="25372">MLTKSEEFKKTYPDAKLGILVMNDVKNLNTNPDFIKTKSLLKEQLLTQYKNYDRKDFIKSEPICYYKNYYKKFKKTYPVLLQLESVVLKSNPIPNVSTIVEAMFIAELKNMLLTAAHDLDKIEVPIQLNLTHGTESFIGISSKEQFTAANDMMLSDQKGIISTILNGPDYRTRITNDTKNVLFCVYAPTGIDDITIHNHLNDIIKYVSIFSPNAKVHSLNIL</sequence>
<evidence type="ECO:0000313" key="3">
    <source>
        <dbReference type="Proteomes" id="UP000033115"/>
    </source>
</evidence>
<proteinExistence type="predicted"/>
<dbReference type="Proteomes" id="UP000033115">
    <property type="component" value="Chromosome"/>
</dbReference>
<dbReference type="InterPro" id="IPR005146">
    <property type="entry name" value="B3/B4_tRNA-bd"/>
</dbReference>
<dbReference type="AlphaFoldDB" id="A0A0E3JMK0"/>
<dbReference type="HOGENOM" id="CLU_090284_0_0_9"/>
<dbReference type="SMART" id="SM00873">
    <property type="entry name" value="B3_4"/>
    <property type="match status" value="1"/>
</dbReference>